<accession>A0A1H3ABV4</accession>
<dbReference type="CDD" id="cd01483">
    <property type="entry name" value="E1_enzyme_family"/>
    <property type="match status" value="1"/>
</dbReference>
<gene>
    <name evidence="2" type="ORF">SAMN05444420_1372</name>
</gene>
<dbReference type="SUPFAM" id="SSF69572">
    <property type="entry name" value="Activating enzymes of the ubiquitin-like proteins"/>
    <property type="match status" value="1"/>
</dbReference>
<sequence>MKQTLNSSNTLNPFNTSVQTHKERVHFTDTALLNTTNPIKVHLIGAGGTGSQVATALARINHALVALGHAGLLVTLWDNDLVSPANLGRQLFSACELGMYKSTALISRINRFFGTDWRAQTQLFSTETFSSEEETMRGSIYLSCVDSVKARFDIGEVLAHLERAHHYHNNPKYWLDFGNSTHSGQVILGTLQAIEQPHSDTFTPIDTLPTITQAFGELLTQAEQNDNTPSCSLAEALIKQDLFINATLSQMGSTLLWNLFREGLTPYRGFFLNLKDFRTQPLLV</sequence>
<evidence type="ECO:0000313" key="3">
    <source>
        <dbReference type="Proteomes" id="UP000182771"/>
    </source>
</evidence>
<dbReference type="GO" id="GO:0008641">
    <property type="term" value="F:ubiquitin-like modifier activating enzyme activity"/>
    <property type="evidence" value="ECO:0007669"/>
    <property type="project" value="InterPro"/>
</dbReference>
<evidence type="ECO:0000259" key="1">
    <source>
        <dbReference type="Pfam" id="PF00899"/>
    </source>
</evidence>
<dbReference type="GeneID" id="85018382"/>
<keyword evidence="3" id="KW-1185">Reference proteome</keyword>
<dbReference type="Gene3D" id="3.40.50.720">
    <property type="entry name" value="NAD(P)-binding Rossmann-like Domain"/>
    <property type="match status" value="1"/>
</dbReference>
<dbReference type="InterPro" id="IPR035985">
    <property type="entry name" value="Ubiquitin-activating_enz"/>
</dbReference>
<organism evidence="2 3">
    <name type="scientific">Capnocytophaga granulosa</name>
    <dbReference type="NCBI Taxonomy" id="45242"/>
    <lineage>
        <taxon>Bacteria</taxon>
        <taxon>Pseudomonadati</taxon>
        <taxon>Bacteroidota</taxon>
        <taxon>Flavobacteriia</taxon>
        <taxon>Flavobacteriales</taxon>
        <taxon>Flavobacteriaceae</taxon>
        <taxon>Capnocytophaga</taxon>
    </lineage>
</organism>
<dbReference type="RefSeq" id="WP_016419921.1">
    <property type="nucleotide sequence ID" value="NZ_FNND01000037.1"/>
</dbReference>
<name>A0A1H3ABV4_9FLAO</name>
<comment type="caution">
    <text evidence="2">The sequence shown here is derived from an EMBL/GenBank/DDBJ whole genome shotgun (WGS) entry which is preliminary data.</text>
</comment>
<dbReference type="OrthoDB" id="5298642at2"/>
<dbReference type="NCBIfam" id="TIGR03736">
    <property type="entry name" value="PRTRC_ThiF"/>
    <property type="match status" value="1"/>
</dbReference>
<dbReference type="Proteomes" id="UP000182771">
    <property type="component" value="Unassembled WGS sequence"/>
</dbReference>
<reference evidence="2 3" key="1">
    <citation type="submission" date="2016-10" db="EMBL/GenBank/DDBJ databases">
        <authorList>
            <person name="Varghese N."/>
            <person name="Submissions S."/>
        </authorList>
    </citation>
    <scope>NUCLEOTIDE SEQUENCE [LARGE SCALE GENOMIC DNA]</scope>
    <source>
        <strain evidence="2 3">DSM 11449</strain>
    </source>
</reference>
<dbReference type="EMBL" id="FNND01000037">
    <property type="protein sequence ID" value="SDX26798.1"/>
    <property type="molecule type" value="Genomic_DNA"/>
</dbReference>
<proteinExistence type="predicted"/>
<feature type="domain" description="THIF-type NAD/FAD binding fold" evidence="1">
    <location>
        <begin position="37"/>
        <end position="170"/>
    </location>
</feature>
<dbReference type="AlphaFoldDB" id="A0A1H3ABV4"/>
<protein>
    <submittedName>
        <fullName evidence="2">PRTRC system ThiF family protein</fullName>
    </submittedName>
</protein>
<dbReference type="InterPro" id="IPR022500">
    <property type="entry name" value="PRTRC_ThiF"/>
</dbReference>
<dbReference type="InterPro" id="IPR000594">
    <property type="entry name" value="ThiF_NAD_FAD-bd"/>
</dbReference>
<evidence type="ECO:0000313" key="2">
    <source>
        <dbReference type="EMBL" id="SDX26798.1"/>
    </source>
</evidence>
<dbReference type="Pfam" id="PF00899">
    <property type="entry name" value="ThiF"/>
    <property type="match status" value="1"/>
</dbReference>